<dbReference type="EMBL" id="BGPR01104900">
    <property type="protein sequence ID" value="GBM71305.1"/>
    <property type="molecule type" value="Genomic_DNA"/>
</dbReference>
<dbReference type="Proteomes" id="UP000499080">
    <property type="component" value="Unassembled WGS sequence"/>
</dbReference>
<proteinExistence type="predicted"/>
<sequence length="94" mass="11331">MLAYCFFYLPIRKLTHRGLGGYVEESQSREPEIMISRPNSTRIRRLYGPVQVEFFEVETSFRWYRANIWKRGGNLRRRPYHLTMVQNDLTNDSN</sequence>
<name>A0A4Y2I1B2_ARAVE</name>
<evidence type="ECO:0000313" key="2">
    <source>
        <dbReference type="Proteomes" id="UP000499080"/>
    </source>
</evidence>
<protein>
    <submittedName>
        <fullName evidence="1">Uncharacterized protein</fullName>
    </submittedName>
</protein>
<reference evidence="1 2" key="1">
    <citation type="journal article" date="2019" name="Sci. Rep.">
        <title>Orb-weaving spider Araneus ventricosus genome elucidates the spidroin gene catalogue.</title>
        <authorList>
            <person name="Kono N."/>
            <person name="Nakamura H."/>
            <person name="Ohtoshi R."/>
            <person name="Moran D.A.P."/>
            <person name="Shinohara A."/>
            <person name="Yoshida Y."/>
            <person name="Fujiwara M."/>
            <person name="Mori M."/>
            <person name="Tomita M."/>
            <person name="Arakawa K."/>
        </authorList>
    </citation>
    <scope>NUCLEOTIDE SEQUENCE [LARGE SCALE GENOMIC DNA]</scope>
</reference>
<dbReference type="AlphaFoldDB" id="A0A4Y2I1B2"/>
<accession>A0A4Y2I1B2</accession>
<evidence type="ECO:0000313" key="1">
    <source>
        <dbReference type="EMBL" id="GBM71305.1"/>
    </source>
</evidence>
<keyword evidence="2" id="KW-1185">Reference proteome</keyword>
<organism evidence="1 2">
    <name type="scientific">Araneus ventricosus</name>
    <name type="common">Orbweaver spider</name>
    <name type="synonym">Epeira ventricosa</name>
    <dbReference type="NCBI Taxonomy" id="182803"/>
    <lineage>
        <taxon>Eukaryota</taxon>
        <taxon>Metazoa</taxon>
        <taxon>Ecdysozoa</taxon>
        <taxon>Arthropoda</taxon>
        <taxon>Chelicerata</taxon>
        <taxon>Arachnida</taxon>
        <taxon>Araneae</taxon>
        <taxon>Araneomorphae</taxon>
        <taxon>Entelegynae</taxon>
        <taxon>Araneoidea</taxon>
        <taxon>Araneidae</taxon>
        <taxon>Araneus</taxon>
    </lineage>
</organism>
<comment type="caution">
    <text evidence="1">The sequence shown here is derived from an EMBL/GenBank/DDBJ whole genome shotgun (WGS) entry which is preliminary data.</text>
</comment>
<gene>
    <name evidence="1" type="ORF">AVEN_241864_1</name>
</gene>